<name>A0A1I7X8G9_HETBA</name>
<protein>
    <submittedName>
        <fullName evidence="3">Zinc finger protein 207</fullName>
    </submittedName>
</protein>
<reference evidence="3" key="1">
    <citation type="submission" date="2016-11" db="UniProtKB">
        <authorList>
            <consortium name="WormBaseParasite"/>
        </authorList>
    </citation>
    <scope>IDENTIFICATION</scope>
</reference>
<sequence>MSYGQGRGQPMQRGGMMNGAGMQRAPQMPQGRPGDNLILFEIVFLHRPAIVVNTIRCLLLAKFSGIPPQMIQPMMRHPNMMEQPFNPSAPYQGQRPDQFMPTPPQGFMGRGQPYPGMMPGPHPGAPQGPGGPQLMMIDPSQQANGPHQMGGRPPGAPPQQPVHIFNVFSPVFCL</sequence>
<feature type="region of interest" description="Disordered" evidence="1">
    <location>
        <begin position="118"/>
        <end position="156"/>
    </location>
</feature>
<evidence type="ECO:0000256" key="1">
    <source>
        <dbReference type="SAM" id="MobiDB-lite"/>
    </source>
</evidence>
<proteinExistence type="predicted"/>
<dbReference type="Proteomes" id="UP000095283">
    <property type="component" value="Unplaced"/>
</dbReference>
<keyword evidence="2" id="KW-1185">Reference proteome</keyword>
<feature type="region of interest" description="Disordered" evidence="1">
    <location>
        <begin position="1"/>
        <end position="29"/>
    </location>
</feature>
<organism evidence="2 3">
    <name type="scientific">Heterorhabditis bacteriophora</name>
    <name type="common">Entomopathogenic nematode worm</name>
    <dbReference type="NCBI Taxonomy" id="37862"/>
    <lineage>
        <taxon>Eukaryota</taxon>
        <taxon>Metazoa</taxon>
        <taxon>Ecdysozoa</taxon>
        <taxon>Nematoda</taxon>
        <taxon>Chromadorea</taxon>
        <taxon>Rhabditida</taxon>
        <taxon>Rhabditina</taxon>
        <taxon>Rhabditomorpha</taxon>
        <taxon>Strongyloidea</taxon>
        <taxon>Heterorhabditidae</taxon>
        <taxon>Heterorhabditis</taxon>
    </lineage>
</organism>
<dbReference type="WBParaSite" id="Hba_13686">
    <property type="protein sequence ID" value="Hba_13686"/>
    <property type="gene ID" value="Hba_13686"/>
</dbReference>
<dbReference type="AlphaFoldDB" id="A0A1I7X8G9"/>
<evidence type="ECO:0000313" key="2">
    <source>
        <dbReference type="Proteomes" id="UP000095283"/>
    </source>
</evidence>
<accession>A0A1I7X8G9</accession>
<evidence type="ECO:0000313" key="3">
    <source>
        <dbReference type="WBParaSite" id="Hba_13686"/>
    </source>
</evidence>